<dbReference type="CDD" id="cd00211">
    <property type="entry name" value="PTS_IIA_fru"/>
    <property type="match status" value="1"/>
</dbReference>
<dbReference type="PANTHER" id="PTHR36203:SF1">
    <property type="entry name" value="ASCORBATE-SPECIFIC PTS SYSTEM EIIA COMPONENT"/>
    <property type="match status" value="1"/>
</dbReference>
<dbReference type="Proteomes" id="UP000019441">
    <property type="component" value="Chromosome"/>
</dbReference>
<dbReference type="SUPFAM" id="SSF52794">
    <property type="entry name" value="PTS system IIB component-like"/>
    <property type="match status" value="1"/>
</dbReference>
<dbReference type="InterPro" id="IPR013011">
    <property type="entry name" value="PTS_EIIB_2"/>
</dbReference>
<dbReference type="PROSITE" id="PS51094">
    <property type="entry name" value="PTS_EIIA_TYPE_2"/>
    <property type="match status" value="1"/>
</dbReference>
<feature type="domain" description="PTS EIIA type-2" evidence="11">
    <location>
        <begin position="540"/>
        <end position="681"/>
    </location>
</feature>
<evidence type="ECO:0000256" key="3">
    <source>
        <dbReference type="ARBA" id="ARBA00022490"/>
    </source>
</evidence>
<keyword evidence="6" id="KW-0598">Phosphotransferase system</keyword>
<organism evidence="14 15">
    <name type="scientific">Lacticaseibacillus paracasei N1115</name>
    <dbReference type="NCBI Taxonomy" id="1446494"/>
    <lineage>
        <taxon>Bacteria</taxon>
        <taxon>Bacillati</taxon>
        <taxon>Bacillota</taxon>
        <taxon>Bacilli</taxon>
        <taxon>Lactobacillales</taxon>
        <taxon>Lactobacillaceae</taxon>
        <taxon>Lacticaseibacillus</taxon>
    </lineage>
</organism>
<dbReference type="GO" id="GO:0016301">
    <property type="term" value="F:kinase activity"/>
    <property type="evidence" value="ECO:0007669"/>
    <property type="project" value="UniProtKB-KW"/>
</dbReference>
<keyword evidence="5" id="KW-0808">Transferase</keyword>
<keyword evidence="7" id="KW-0418">Kinase</keyword>
<dbReference type="GO" id="GO:0006355">
    <property type="term" value="P:regulation of DNA-templated transcription"/>
    <property type="evidence" value="ECO:0007669"/>
    <property type="project" value="InterPro"/>
</dbReference>
<dbReference type="SUPFAM" id="SSF63520">
    <property type="entry name" value="PTS-regulatory domain, PRD"/>
    <property type="match status" value="1"/>
</dbReference>
<keyword evidence="4" id="KW-0597">Phosphoprotein</keyword>
<feature type="domain" description="PRD" evidence="13">
    <location>
        <begin position="289"/>
        <end position="399"/>
    </location>
</feature>
<dbReference type="GO" id="GO:0009401">
    <property type="term" value="P:phosphoenolpyruvate-dependent sugar phosphotransferase system"/>
    <property type="evidence" value="ECO:0007669"/>
    <property type="project" value="UniProtKB-KW"/>
</dbReference>
<comment type="subcellular location">
    <subcellularLocation>
        <location evidence="1">Cytoplasm</location>
    </subcellularLocation>
</comment>
<evidence type="ECO:0000256" key="2">
    <source>
        <dbReference type="ARBA" id="ARBA00022448"/>
    </source>
</evidence>
<dbReference type="InterPro" id="IPR036634">
    <property type="entry name" value="PRD_sf"/>
</dbReference>
<dbReference type="PROSITE" id="PS51372">
    <property type="entry name" value="PRD_2"/>
    <property type="match status" value="1"/>
</dbReference>
<dbReference type="Pfam" id="PF00359">
    <property type="entry name" value="PTS_EIIA_2"/>
    <property type="match status" value="1"/>
</dbReference>
<evidence type="ECO:0000313" key="14">
    <source>
        <dbReference type="EMBL" id="AHJ34061.1"/>
    </source>
</evidence>
<dbReference type="Pfam" id="PF00874">
    <property type="entry name" value="PRD"/>
    <property type="match status" value="1"/>
</dbReference>
<dbReference type="PANTHER" id="PTHR36203">
    <property type="entry name" value="ASCORBATE-SPECIFIC PTS SYSTEM EIIA COMPONENT"/>
    <property type="match status" value="1"/>
</dbReference>
<evidence type="ECO:0000256" key="1">
    <source>
        <dbReference type="ARBA" id="ARBA00004496"/>
    </source>
</evidence>
<sequence length="688" mass="78515">MCKAYLKFSYSVKTLNRLSEIIRHPNLKSGDLEKKFGITRRQLAYALSQINEELVDHQLPKITRTPRGEFVTSSEIAEFFNLQATEEPQPYVYREEEERILLICLYLLVSDELLSLVHIYDFSGVSRTTASADLKAAARFLSTRQLKLKYTRQAGYFIEGSELAIRNLLNYLVTQLLKYDDGRSSMEQLGKLPTEQVIHFVREVENARNVTYSDESFSFLMLAVLMNVTRNLSHRVSDHHYFEHQISDTEEFSALRPLMPKAWLTNDSDAEWLVILLLSANTIRGDVGVADADLVKAIQTMVAKFEQQTFIKITDQDDFVKRLLAHLRPAIFRVRYGLHLHDIGIGQVMAADSRHRFLVDTINAIIEPLEKLTGKTIPEDERNLIAFYFDGELEKSADLHVSKERAAVVCTNGLIVSKLMIQNLRRLFPEISFLSATSAREFEHFSGDYDLVFTTVPLKTSARQYIIHPLLSGDEQVQLRYRVLNDIGVKNIQTGISALTAIVRKHAKVTDAVGLDHALRRFLADQTVEELPVVDQPRLTDFTEPDLIQVGSSRNWEQALQQAIRPLERLDYVTDPFRQTLMAETAAADNYSFIGTQVAIPHTVPENGVLRNGFGFYILKQPVVYPNGFRIRMIVPIAVKDTDQHLRAIQELSEIIADEATLKALFKAENGQQAYDILRRYESAYKRV</sequence>
<dbReference type="GO" id="GO:0005737">
    <property type="term" value="C:cytoplasm"/>
    <property type="evidence" value="ECO:0007669"/>
    <property type="project" value="UniProtKB-SubCell"/>
</dbReference>
<evidence type="ECO:0000256" key="9">
    <source>
        <dbReference type="ARBA" id="ARBA00041175"/>
    </source>
</evidence>
<dbReference type="InterPro" id="IPR051351">
    <property type="entry name" value="Ascorbate-PTS_EIIA_comp"/>
</dbReference>
<accession>A0A806LDI4</accession>
<evidence type="ECO:0000259" key="11">
    <source>
        <dbReference type="PROSITE" id="PS51094"/>
    </source>
</evidence>
<evidence type="ECO:0000313" key="15">
    <source>
        <dbReference type="Proteomes" id="UP000019441"/>
    </source>
</evidence>
<evidence type="ECO:0000259" key="12">
    <source>
        <dbReference type="PROSITE" id="PS51099"/>
    </source>
</evidence>
<name>A0A806LDI4_LACPA</name>
<gene>
    <name evidence="14" type="ORF">AF91_13235</name>
</gene>
<evidence type="ECO:0000256" key="8">
    <source>
        <dbReference type="ARBA" id="ARBA00037387"/>
    </source>
</evidence>
<dbReference type="Gene3D" id="3.40.930.10">
    <property type="entry name" value="Mannitol-specific EII, Chain A"/>
    <property type="match status" value="1"/>
</dbReference>
<evidence type="ECO:0000259" key="13">
    <source>
        <dbReference type="PROSITE" id="PS51372"/>
    </source>
</evidence>
<protein>
    <recommendedName>
        <fullName evidence="9">Ascorbate-specific PTS system EIIA component</fullName>
    </recommendedName>
    <alternativeName>
        <fullName evidence="10">Ascorbate-specific phosphotransferase enzyme IIA component</fullName>
    </alternativeName>
</protein>
<comment type="function">
    <text evidence="8">The phosphoenolpyruvate-dependent sugar phosphotransferase system (sugar PTS), a major carbohydrate active transport system, catalyzes the phosphorylation of incoming sugar substrates concomitantly with their translocation across the cell membrane. The enzyme II UlaABC PTS system is involved in ascorbate transport.</text>
</comment>
<dbReference type="InterPro" id="IPR016152">
    <property type="entry name" value="PTrfase/Anion_transptr"/>
</dbReference>
<dbReference type="CDD" id="cd05568">
    <property type="entry name" value="PTS_IIB_bgl_like"/>
    <property type="match status" value="1"/>
</dbReference>
<keyword evidence="2" id="KW-0813">Transport</keyword>
<reference evidence="14 15" key="1">
    <citation type="journal article" date="2014" name="Genome Announc.">
        <title>Whole Genome Sequence of the Probiotic Strain Lactobacillus paracasei N1115, Isolated from Traditional Chinese Fermented Milk.</title>
        <authorList>
            <person name="Wang S."/>
            <person name="Zhu H."/>
            <person name="He F."/>
            <person name="Luo Y."/>
            <person name="Kang Z."/>
            <person name="Lu C."/>
            <person name="Feng L."/>
            <person name="Lu X."/>
            <person name="Xue Y."/>
            <person name="Wang H."/>
        </authorList>
    </citation>
    <scope>NUCLEOTIDE SEQUENCE [LARGE SCALE GENOMIC DNA]</scope>
    <source>
        <strain evidence="14 15">N1115</strain>
    </source>
</reference>
<evidence type="ECO:0000256" key="4">
    <source>
        <dbReference type="ARBA" id="ARBA00022553"/>
    </source>
</evidence>
<feature type="domain" description="PTS EIIB type-2" evidence="12">
    <location>
        <begin position="404"/>
        <end position="491"/>
    </location>
</feature>
<dbReference type="InterPro" id="IPR036095">
    <property type="entry name" value="PTS_EIIB-like_sf"/>
</dbReference>
<dbReference type="InterPro" id="IPR011608">
    <property type="entry name" value="PRD"/>
</dbReference>
<evidence type="ECO:0000256" key="10">
    <source>
        <dbReference type="ARBA" id="ARBA00042072"/>
    </source>
</evidence>
<dbReference type="AlphaFoldDB" id="A0A806LDI4"/>
<dbReference type="InterPro" id="IPR002178">
    <property type="entry name" value="PTS_EIIA_type-2_dom"/>
</dbReference>
<keyword evidence="3" id="KW-0963">Cytoplasm</keyword>
<dbReference type="PROSITE" id="PS51099">
    <property type="entry name" value="PTS_EIIB_TYPE_2"/>
    <property type="match status" value="1"/>
</dbReference>
<proteinExistence type="predicted"/>
<evidence type="ECO:0000256" key="7">
    <source>
        <dbReference type="ARBA" id="ARBA00022777"/>
    </source>
</evidence>
<evidence type="ECO:0000256" key="6">
    <source>
        <dbReference type="ARBA" id="ARBA00022683"/>
    </source>
</evidence>
<dbReference type="Gene3D" id="1.10.1790.10">
    <property type="entry name" value="PRD domain"/>
    <property type="match status" value="1"/>
</dbReference>
<dbReference type="EMBL" id="CP007122">
    <property type="protein sequence ID" value="AHJ34061.1"/>
    <property type="molecule type" value="Genomic_DNA"/>
</dbReference>
<evidence type="ECO:0000256" key="5">
    <source>
        <dbReference type="ARBA" id="ARBA00022679"/>
    </source>
</evidence>
<dbReference type="GO" id="GO:0008982">
    <property type="term" value="F:protein-N(PI)-phosphohistidine-sugar phosphotransferase activity"/>
    <property type="evidence" value="ECO:0007669"/>
    <property type="project" value="InterPro"/>
</dbReference>
<dbReference type="SUPFAM" id="SSF55804">
    <property type="entry name" value="Phoshotransferase/anion transport protein"/>
    <property type="match status" value="1"/>
</dbReference>
<dbReference type="KEGG" id="lpq:AF91_13235"/>